<dbReference type="Gene3D" id="1.20.1640.10">
    <property type="entry name" value="Multidrug efflux transporter AcrB transmembrane domain"/>
    <property type="match status" value="1"/>
</dbReference>
<comment type="subunit">
    <text evidence="9">Forms a complex with SecD. Part of the essential Sec protein translocation apparatus which comprises SecA, SecYEG and auxiliary proteins SecDF. Other proteins may also be involved.</text>
</comment>
<keyword evidence="6 9" id="KW-1133">Transmembrane helix</keyword>
<organism evidence="11 12">
    <name type="scientific">Candidatus Harrisonbacteria bacterium RIFCSPLOWO2_02_FULL_41_13b</name>
    <dbReference type="NCBI Taxonomy" id="1798409"/>
    <lineage>
        <taxon>Bacteria</taxon>
        <taxon>Candidatus Harrisoniibacteriota</taxon>
    </lineage>
</organism>
<evidence type="ECO:0000256" key="6">
    <source>
        <dbReference type="ARBA" id="ARBA00022989"/>
    </source>
</evidence>
<dbReference type="GO" id="GO:0015450">
    <property type="term" value="F:protein-transporting ATPase activity"/>
    <property type="evidence" value="ECO:0007669"/>
    <property type="project" value="InterPro"/>
</dbReference>
<evidence type="ECO:0000256" key="9">
    <source>
        <dbReference type="HAMAP-Rule" id="MF_01464"/>
    </source>
</evidence>
<dbReference type="Pfam" id="PF02355">
    <property type="entry name" value="SecD_SecF_C"/>
    <property type="match status" value="1"/>
</dbReference>
<keyword evidence="5 9" id="KW-0653">Protein transport</keyword>
<keyword evidence="3 9" id="KW-1003">Cell membrane</keyword>
<keyword evidence="7 9" id="KW-0811">Translocation</keyword>
<dbReference type="PRINTS" id="PR01755">
    <property type="entry name" value="SECFTRNLCASE"/>
</dbReference>
<dbReference type="EMBL" id="MHJL01000013">
    <property type="protein sequence ID" value="OGY67879.1"/>
    <property type="molecule type" value="Genomic_DNA"/>
</dbReference>
<evidence type="ECO:0000256" key="8">
    <source>
        <dbReference type="ARBA" id="ARBA00023136"/>
    </source>
</evidence>
<feature type="transmembrane region" description="Helical" evidence="9">
    <location>
        <begin position="9"/>
        <end position="30"/>
    </location>
</feature>
<feature type="transmembrane region" description="Helical" evidence="9">
    <location>
        <begin position="235"/>
        <end position="252"/>
    </location>
</feature>
<keyword evidence="4 9" id="KW-0812">Transmembrane</keyword>
<keyword evidence="2 9" id="KW-0813">Transport</keyword>
<dbReference type="SUPFAM" id="SSF82866">
    <property type="entry name" value="Multidrug efflux transporter AcrB transmembrane domain"/>
    <property type="match status" value="1"/>
</dbReference>
<dbReference type="Proteomes" id="UP000177690">
    <property type="component" value="Unassembled WGS sequence"/>
</dbReference>
<dbReference type="GO" id="GO:0043952">
    <property type="term" value="P:protein transport by the Sec complex"/>
    <property type="evidence" value="ECO:0007669"/>
    <property type="project" value="UniProtKB-UniRule"/>
</dbReference>
<dbReference type="HAMAP" id="MF_01464_B">
    <property type="entry name" value="SecF_B"/>
    <property type="match status" value="1"/>
</dbReference>
<keyword evidence="8 9" id="KW-0472">Membrane</keyword>
<dbReference type="InterPro" id="IPR048634">
    <property type="entry name" value="SecD_SecF_C"/>
</dbReference>
<dbReference type="NCBIfam" id="TIGR00966">
    <property type="entry name" value="transloc_SecF"/>
    <property type="match status" value="1"/>
</dbReference>
<comment type="caution">
    <text evidence="11">The sequence shown here is derived from an EMBL/GenBank/DDBJ whole genome shotgun (WGS) entry which is preliminary data.</text>
</comment>
<evidence type="ECO:0000256" key="7">
    <source>
        <dbReference type="ARBA" id="ARBA00023010"/>
    </source>
</evidence>
<gene>
    <name evidence="9" type="primary">secF</name>
    <name evidence="11" type="ORF">A3I24_03085</name>
</gene>
<comment type="function">
    <text evidence="9">Part of the Sec protein translocase complex. Interacts with the SecYEG preprotein conducting channel. SecDF uses the proton motive force (PMF) to complete protein translocation after the ATP-dependent function of SecA.</text>
</comment>
<dbReference type="GO" id="GO:0006605">
    <property type="term" value="P:protein targeting"/>
    <property type="evidence" value="ECO:0007669"/>
    <property type="project" value="UniProtKB-UniRule"/>
</dbReference>
<evidence type="ECO:0000256" key="5">
    <source>
        <dbReference type="ARBA" id="ARBA00022927"/>
    </source>
</evidence>
<dbReference type="PANTHER" id="PTHR30081:SF8">
    <property type="entry name" value="PROTEIN TRANSLOCASE SUBUNIT SECF"/>
    <property type="match status" value="1"/>
</dbReference>
<dbReference type="GO" id="GO:0005886">
    <property type="term" value="C:plasma membrane"/>
    <property type="evidence" value="ECO:0007669"/>
    <property type="project" value="UniProtKB-SubCell"/>
</dbReference>
<comment type="subcellular location">
    <subcellularLocation>
        <location evidence="1 9">Cell membrane</location>
        <topology evidence="1 9">Multi-pass membrane protein</topology>
    </subcellularLocation>
</comment>
<dbReference type="PANTHER" id="PTHR30081">
    <property type="entry name" value="PROTEIN-EXPORT MEMBRANE PROTEIN SEC"/>
    <property type="match status" value="1"/>
</dbReference>
<accession>A0A1G1ZTS6</accession>
<protein>
    <recommendedName>
        <fullName evidence="9">Protein-export membrane protein SecF</fullName>
    </recommendedName>
</protein>
<sequence>MYIIKNKFIFLGISGLLVAASIFSIFYFGFRQGIDFAGGTLWQIQSENISGQEFLQEMFPESSVMPVEGGSFLIRMPEITEEQHQESLKVLQSRFSGLEELKFESIGPAIGKEVRDRAVWAFLAVLVGISLYIAFAFRKVSYPVNSWKYGIITLVTLFHDALIPAGMTAVIGYLGYGAELNTNFIIAILVVMGFSVHDTIVVFDRIRENLRLGIGKNEAFSGLVGRSIQETINRSINTSLTLVLVLVFLYFLGSPALFHFILVILVGTIVGTYSSICVASPLLTLWKRSGNI</sequence>
<dbReference type="Pfam" id="PF07549">
    <property type="entry name" value="Sec_GG"/>
    <property type="match status" value="1"/>
</dbReference>
<evidence type="ECO:0000256" key="2">
    <source>
        <dbReference type="ARBA" id="ARBA00022448"/>
    </source>
</evidence>
<dbReference type="GO" id="GO:0065002">
    <property type="term" value="P:intracellular protein transmembrane transport"/>
    <property type="evidence" value="ECO:0007669"/>
    <property type="project" value="UniProtKB-UniRule"/>
</dbReference>
<proteinExistence type="inferred from homology"/>
<evidence type="ECO:0000256" key="3">
    <source>
        <dbReference type="ARBA" id="ARBA00022475"/>
    </source>
</evidence>
<comment type="similarity">
    <text evidence="9">Belongs to the SecD/SecF family. SecF subfamily.</text>
</comment>
<dbReference type="InterPro" id="IPR022645">
    <property type="entry name" value="SecD/SecF_bac"/>
</dbReference>
<evidence type="ECO:0000259" key="10">
    <source>
        <dbReference type="Pfam" id="PF02355"/>
    </source>
</evidence>
<dbReference type="AlphaFoldDB" id="A0A1G1ZTS6"/>
<dbReference type="InterPro" id="IPR005665">
    <property type="entry name" value="SecF_bac"/>
</dbReference>
<dbReference type="STRING" id="1798409.A3I24_03085"/>
<feature type="transmembrane region" description="Helical" evidence="9">
    <location>
        <begin position="118"/>
        <end position="137"/>
    </location>
</feature>
<name>A0A1G1ZTS6_9BACT</name>
<dbReference type="InterPro" id="IPR022813">
    <property type="entry name" value="SecD/SecF_arch_bac"/>
</dbReference>
<reference evidence="11 12" key="1">
    <citation type="journal article" date="2016" name="Nat. Commun.">
        <title>Thousands of microbial genomes shed light on interconnected biogeochemical processes in an aquifer system.</title>
        <authorList>
            <person name="Anantharaman K."/>
            <person name="Brown C.T."/>
            <person name="Hug L.A."/>
            <person name="Sharon I."/>
            <person name="Castelle C.J."/>
            <person name="Probst A.J."/>
            <person name="Thomas B.C."/>
            <person name="Singh A."/>
            <person name="Wilkins M.J."/>
            <person name="Karaoz U."/>
            <person name="Brodie E.L."/>
            <person name="Williams K.H."/>
            <person name="Hubbard S.S."/>
            <person name="Banfield J.F."/>
        </authorList>
    </citation>
    <scope>NUCLEOTIDE SEQUENCE [LARGE SCALE GENOMIC DNA]</scope>
</reference>
<evidence type="ECO:0000313" key="11">
    <source>
        <dbReference type="EMBL" id="OGY67879.1"/>
    </source>
</evidence>
<feature type="domain" description="Protein export membrane protein SecD/SecF C-terminal" evidence="10">
    <location>
        <begin position="91"/>
        <end position="288"/>
    </location>
</feature>
<dbReference type="InterPro" id="IPR022646">
    <property type="entry name" value="SecD/SecF_CS"/>
</dbReference>
<feature type="transmembrane region" description="Helical" evidence="9">
    <location>
        <begin position="149"/>
        <end position="176"/>
    </location>
</feature>
<feature type="transmembrane region" description="Helical" evidence="9">
    <location>
        <begin position="182"/>
        <end position="203"/>
    </location>
</feature>
<evidence type="ECO:0000313" key="12">
    <source>
        <dbReference type="Proteomes" id="UP000177690"/>
    </source>
</evidence>
<evidence type="ECO:0000256" key="4">
    <source>
        <dbReference type="ARBA" id="ARBA00022692"/>
    </source>
</evidence>
<evidence type="ECO:0000256" key="1">
    <source>
        <dbReference type="ARBA" id="ARBA00004651"/>
    </source>
</evidence>
<feature type="transmembrane region" description="Helical" evidence="9">
    <location>
        <begin position="258"/>
        <end position="286"/>
    </location>
</feature>